<dbReference type="AlphaFoldDB" id="A0A9W7YG60"/>
<evidence type="ECO:0000256" key="1">
    <source>
        <dbReference type="ARBA" id="ARBA00023125"/>
    </source>
</evidence>
<dbReference type="OrthoDB" id="1919336at2759"/>
<dbReference type="Proteomes" id="UP001143981">
    <property type="component" value="Unassembled WGS sequence"/>
</dbReference>
<evidence type="ECO:0000256" key="2">
    <source>
        <dbReference type="PROSITE-ProRule" id="PRU00267"/>
    </source>
</evidence>
<feature type="non-terminal residue" evidence="5">
    <location>
        <position position="664"/>
    </location>
</feature>
<feature type="region of interest" description="Disordered" evidence="3">
    <location>
        <begin position="102"/>
        <end position="139"/>
    </location>
</feature>
<dbReference type="SUPFAM" id="SSF47095">
    <property type="entry name" value="HMG-box"/>
    <property type="match status" value="3"/>
</dbReference>
<evidence type="ECO:0000259" key="4">
    <source>
        <dbReference type="PROSITE" id="PS50118"/>
    </source>
</evidence>
<name>A0A9W7YG60_9FUNG</name>
<feature type="DNA-binding region" description="HMG box" evidence="2">
    <location>
        <begin position="344"/>
        <end position="400"/>
    </location>
</feature>
<evidence type="ECO:0000313" key="5">
    <source>
        <dbReference type="EMBL" id="KAJ1733885.1"/>
    </source>
</evidence>
<feature type="domain" description="HMG box" evidence="4">
    <location>
        <begin position="241"/>
        <end position="309"/>
    </location>
</feature>
<feature type="compositionally biased region" description="Polar residues" evidence="3">
    <location>
        <begin position="550"/>
        <end position="578"/>
    </location>
</feature>
<protein>
    <recommendedName>
        <fullName evidence="4">HMG box domain-containing protein</fullName>
    </recommendedName>
</protein>
<feature type="compositionally biased region" description="Polar residues" evidence="3">
    <location>
        <begin position="476"/>
        <end position="487"/>
    </location>
</feature>
<feature type="DNA-binding region" description="HMG box" evidence="2">
    <location>
        <begin position="241"/>
        <end position="309"/>
    </location>
</feature>
<reference evidence="5" key="1">
    <citation type="submission" date="2022-07" db="EMBL/GenBank/DDBJ databases">
        <title>Phylogenomic reconstructions and comparative analyses of Kickxellomycotina fungi.</title>
        <authorList>
            <person name="Reynolds N.K."/>
            <person name="Stajich J.E."/>
            <person name="Barry K."/>
            <person name="Grigoriev I.V."/>
            <person name="Crous P."/>
            <person name="Smith M.E."/>
        </authorList>
    </citation>
    <scope>NUCLEOTIDE SEQUENCE</scope>
    <source>
        <strain evidence="5">BCRC 34381</strain>
    </source>
</reference>
<dbReference type="InterPro" id="IPR036910">
    <property type="entry name" value="HMG_box_dom_sf"/>
</dbReference>
<dbReference type="GO" id="GO:0005634">
    <property type="term" value="C:nucleus"/>
    <property type="evidence" value="ECO:0007669"/>
    <property type="project" value="UniProtKB-UniRule"/>
</dbReference>
<dbReference type="EMBL" id="JANBOI010000109">
    <property type="protein sequence ID" value="KAJ1733885.1"/>
    <property type="molecule type" value="Genomic_DNA"/>
</dbReference>
<dbReference type="PROSITE" id="PS50118">
    <property type="entry name" value="HMG_BOX_2"/>
    <property type="match status" value="3"/>
</dbReference>
<comment type="caution">
    <text evidence="5">The sequence shown here is derived from an EMBL/GenBank/DDBJ whole genome shotgun (WGS) entry which is preliminary data.</text>
</comment>
<organism evidence="5 6">
    <name type="scientific">Coemansia biformis</name>
    <dbReference type="NCBI Taxonomy" id="1286918"/>
    <lineage>
        <taxon>Eukaryota</taxon>
        <taxon>Fungi</taxon>
        <taxon>Fungi incertae sedis</taxon>
        <taxon>Zoopagomycota</taxon>
        <taxon>Kickxellomycotina</taxon>
        <taxon>Kickxellomycetes</taxon>
        <taxon>Kickxellales</taxon>
        <taxon>Kickxellaceae</taxon>
        <taxon>Coemansia</taxon>
    </lineage>
</organism>
<evidence type="ECO:0000256" key="3">
    <source>
        <dbReference type="SAM" id="MobiDB-lite"/>
    </source>
</evidence>
<gene>
    <name evidence="5" type="ORF">LPJ61_001348</name>
</gene>
<dbReference type="Pfam" id="PF00505">
    <property type="entry name" value="HMG_box"/>
    <property type="match status" value="3"/>
</dbReference>
<dbReference type="CDD" id="cd00084">
    <property type="entry name" value="HMG-box_SF"/>
    <property type="match status" value="3"/>
</dbReference>
<feature type="compositionally biased region" description="Polar residues" evidence="3">
    <location>
        <begin position="655"/>
        <end position="664"/>
    </location>
</feature>
<feature type="compositionally biased region" description="Gly residues" evidence="3">
    <location>
        <begin position="455"/>
        <end position="466"/>
    </location>
</feature>
<keyword evidence="6" id="KW-1185">Reference proteome</keyword>
<feature type="DNA-binding region" description="HMG box" evidence="2">
    <location>
        <begin position="486"/>
        <end position="539"/>
    </location>
</feature>
<accession>A0A9W7YG60</accession>
<dbReference type="SMART" id="SM00398">
    <property type="entry name" value="HMG"/>
    <property type="match status" value="3"/>
</dbReference>
<feature type="compositionally biased region" description="Acidic residues" evidence="3">
    <location>
        <begin position="623"/>
        <end position="647"/>
    </location>
</feature>
<feature type="region of interest" description="Disordered" evidence="3">
    <location>
        <begin position="535"/>
        <end position="664"/>
    </location>
</feature>
<keyword evidence="2" id="KW-0539">Nucleus</keyword>
<sequence length="664" mass="71318">MSHVALSCEDSEMIEKCVDMISMQCRMIANMLRRARDASGAAARNHHDFSPSESNEGMVDRLSNAAATLAATARHVTADLGPHADSQDVTRKRQRARYGSALPDAYDDVHPGLEGPNLHASTPPPAKRRGRPPRDYGDELGPAFAVYASEYYQRTEHAFLERAGGPPGSRVPKSEVLRAIWDAWWLSSQATKDKYLSLSRHEMVVNETHMLELLLDYPLPGEALAAQASLRHNSARMPSRSPEPLTAFDVFVREQIPLLRSKVPDWSDSEIHRRLSVNWNSMAPAEREKYAVLAAVSTTAGSQSHSMYPTLPHSAAATPTHTVLTPRGSAGGPGIKSGPRTLGQSVPRRAYVLFCRQERPLLVQANPQWDLPTVNKELGRRWKELTAEQKEAYHDLERRECELRAAQAGVSPAASVGFGHGREPYGARAALDSSSTGYRRGASYADSTQYTPTGPAGGRTLGGGSAGSMPPRATARSGTLGSGNPNKGPSRAYVFYSRLNRKGVTSEHPDWDLATVNRELGRMWKALSLDERQSWEGRASTVVGGGPADSESTTSTPHLRASPETSAHATAGASTVTPSPTPAALQPAAENGATSGPVTPASEVMTPTPKDDGALPGPHGPEDDGDGDGEGVAEDVEMQDDDTEDDESRDKGRTLSGSTTYASP</sequence>
<proteinExistence type="predicted"/>
<dbReference type="InterPro" id="IPR050342">
    <property type="entry name" value="HMGB"/>
</dbReference>
<feature type="domain" description="HMG box" evidence="4">
    <location>
        <begin position="486"/>
        <end position="539"/>
    </location>
</feature>
<dbReference type="GO" id="GO:0003677">
    <property type="term" value="F:DNA binding"/>
    <property type="evidence" value="ECO:0007669"/>
    <property type="project" value="UniProtKB-UniRule"/>
</dbReference>
<dbReference type="InterPro" id="IPR009071">
    <property type="entry name" value="HMG_box_dom"/>
</dbReference>
<feature type="region of interest" description="Disordered" evidence="3">
    <location>
        <begin position="430"/>
        <end position="489"/>
    </location>
</feature>
<keyword evidence="1 2" id="KW-0238">DNA-binding</keyword>
<dbReference type="PANTHER" id="PTHR48112">
    <property type="entry name" value="HIGH MOBILITY GROUP PROTEIN DSP1"/>
    <property type="match status" value="1"/>
</dbReference>
<feature type="domain" description="HMG box" evidence="4">
    <location>
        <begin position="344"/>
        <end position="400"/>
    </location>
</feature>
<evidence type="ECO:0000313" key="6">
    <source>
        <dbReference type="Proteomes" id="UP001143981"/>
    </source>
</evidence>
<dbReference type="Gene3D" id="1.10.30.10">
    <property type="entry name" value="High mobility group box domain"/>
    <property type="match status" value="3"/>
</dbReference>